<sequence length="288" mass="30846">MPEAPEQQPLPAQASDGHRWDLLSSVPSQPRAALLWLPALGVAARHYAALASALAAHGIAVFVHEWRGHGSSSLRAGRRSNWAYHELLTLDLASSRDALTSAVPASVPVVLGGHSLGGQLAACRLALAPGDASALWLVASGSPYWRAFPPPQRRLLPLAYRALPWLADRCGALPGRRIGFGGREARGVMRDWSRSALEGRYAAAGLDIDLEHALARVEADVTGIVFEHDWLAPASSLQALLEKMPAAHARIARIDDRALGTRSDHFGWMKQPSAVARLLAESLPAAPR</sequence>
<dbReference type="Gene3D" id="3.40.50.1820">
    <property type="entry name" value="alpha/beta hydrolase"/>
    <property type="match status" value="1"/>
</dbReference>
<accession>A0ABV6RQ80</accession>
<evidence type="ECO:0000259" key="1">
    <source>
        <dbReference type="Pfam" id="PF12146"/>
    </source>
</evidence>
<keyword evidence="2" id="KW-0378">Hydrolase</keyword>
<dbReference type="InterPro" id="IPR029058">
    <property type="entry name" value="AB_hydrolase_fold"/>
</dbReference>
<keyword evidence="3" id="KW-1185">Reference proteome</keyword>
<dbReference type="GO" id="GO:0016787">
    <property type="term" value="F:hydrolase activity"/>
    <property type="evidence" value="ECO:0007669"/>
    <property type="project" value="UniProtKB-KW"/>
</dbReference>
<dbReference type="RefSeq" id="WP_386669577.1">
    <property type="nucleotide sequence ID" value="NZ_JBHLTG010000003.1"/>
</dbReference>
<feature type="domain" description="Serine aminopeptidase S33" evidence="1">
    <location>
        <begin position="29"/>
        <end position="167"/>
    </location>
</feature>
<comment type="caution">
    <text evidence="2">The sequence shown here is derived from an EMBL/GenBank/DDBJ whole genome shotgun (WGS) entry which is preliminary data.</text>
</comment>
<gene>
    <name evidence="2" type="ORF">ACFFGH_14945</name>
</gene>
<dbReference type="InterPro" id="IPR022742">
    <property type="entry name" value="Hydrolase_4"/>
</dbReference>
<evidence type="ECO:0000313" key="3">
    <source>
        <dbReference type="Proteomes" id="UP001589896"/>
    </source>
</evidence>
<dbReference type="SUPFAM" id="SSF53474">
    <property type="entry name" value="alpha/beta-Hydrolases"/>
    <property type="match status" value="1"/>
</dbReference>
<reference evidence="2 3" key="1">
    <citation type="submission" date="2024-09" db="EMBL/GenBank/DDBJ databases">
        <authorList>
            <person name="Sun Q."/>
            <person name="Mori K."/>
        </authorList>
    </citation>
    <scope>NUCLEOTIDE SEQUENCE [LARGE SCALE GENOMIC DNA]</scope>
    <source>
        <strain evidence="2 3">KCTC 23076</strain>
    </source>
</reference>
<name>A0ABV6RQ80_9GAMM</name>
<dbReference type="EMBL" id="JBHLTG010000003">
    <property type="protein sequence ID" value="MFC0679135.1"/>
    <property type="molecule type" value="Genomic_DNA"/>
</dbReference>
<evidence type="ECO:0000313" key="2">
    <source>
        <dbReference type="EMBL" id="MFC0679135.1"/>
    </source>
</evidence>
<organism evidence="2 3">
    <name type="scientific">Lysobacter korlensis</name>
    <dbReference type="NCBI Taxonomy" id="553636"/>
    <lineage>
        <taxon>Bacteria</taxon>
        <taxon>Pseudomonadati</taxon>
        <taxon>Pseudomonadota</taxon>
        <taxon>Gammaproteobacteria</taxon>
        <taxon>Lysobacterales</taxon>
        <taxon>Lysobacteraceae</taxon>
        <taxon>Lysobacter</taxon>
    </lineage>
</organism>
<proteinExistence type="predicted"/>
<dbReference type="InterPro" id="IPR017208">
    <property type="entry name" value="UCP037442_abhydr"/>
</dbReference>
<dbReference type="PIRSF" id="PIRSF037442">
    <property type="entry name" value="UCP037442_abhydr"/>
    <property type="match status" value="1"/>
</dbReference>
<protein>
    <submittedName>
        <fullName evidence="2">Alpha/beta fold hydrolase</fullName>
    </submittedName>
</protein>
<dbReference type="Proteomes" id="UP001589896">
    <property type="component" value="Unassembled WGS sequence"/>
</dbReference>
<dbReference type="Pfam" id="PF12146">
    <property type="entry name" value="Hydrolase_4"/>
    <property type="match status" value="1"/>
</dbReference>